<dbReference type="InterPro" id="IPR001387">
    <property type="entry name" value="Cro/C1-type_HTH"/>
</dbReference>
<dbReference type="Proteomes" id="UP000242520">
    <property type="component" value="Unassembled WGS sequence"/>
</dbReference>
<dbReference type="InterPro" id="IPR010982">
    <property type="entry name" value="Lambda_DNA-bd_dom_sf"/>
</dbReference>
<dbReference type="AlphaFoldDB" id="A0A1M5S5C3"/>
<keyword evidence="2" id="KW-1185">Reference proteome</keyword>
<dbReference type="PANTHER" id="PTHR35004">
    <property type="entry name" value="TRANSPOSASE RV3428C-RELATED"/>
    <property type="match status" value="1"/>
</dbReference>
<evidence type="ECO:0000313" key="1">
    <source>
        <dbReference type="EMBL" id="SHH33645.1"/>
    </source>
</evidence>
<dbReference type="OrthoDB" id="3193769at2"/>
<protein>
    <recommendedName>
        <fullName evidence="3">Transposase</fullName>
    </recommendedName>
</protein>
<sequence length="223" mass="26164">MLENIKTELNILRSLRMKPNYSDLARKYGISRQTISKYDKGFEKKNTRKRSSKLDKYLDEIKEKINLPGATITGVYKYFFTKDSSIGTRANFDYYVRKNNLKEKQKSIVHPRFETKLGEQLQFDFKENITMTSKYGETFKFNILTTTLGASRMHKFTYSKSKTKEDVIKCLIESFIYYGGVLQKLLTDNMSSIVNIKTKKFIENLINLQKILILPQKNIKNVK</sequence>
<dbReference type="EMBL" id="FQXH01000017">
    <property type="protein sequence ID" value="SHH33645.1"/>
    <property type="molecule type" value="Genomic_DNA"/>
</dbReference>
<evidence type="ECO:0008006" key="3">
    <source>
        <dbReference type="Google" id="ProtNLM"/>
    </source>
</evidence>
<dbReference type="CDD" id="cd00093">
    <property type="entry name" value="HTH_XRE"/>
    <property type="match status" value="1"/>
</dbReference>
<dbReference type="SUPFAM" id="SSF47413">
    <property type="entry name" value="lambda repressor-like DNA-binding domains"/>
    <property type="match status" value="1"/>
</dbReference>
<dbReference type="RefSeq" id="WP_084602001.1">
    <property type="nucleotide sequence ID" value="NZ_FQXH01000017.1"/>
</dbReference>
<dbReference type="GO" id="GO:0003677">
    <property type="term" value="F:DNA binding"/>
    <property type="evidence" value="ECO:0007669"/>
    <property type="project" value="InterPro"/>
</dbReference>
<proteinExistence type="predicted"/>
<dbReference type="InterPro" id="IPR036397">
    <property type="entry name" value="RNaseH_sf"/>
</dbReference>
<accession>A0A1M5S5C3</accession>
<reference evidence="2" key="1">
    <citation type="submission" date="2016-11" db="EMBL/GenBank/DDBJ databases">
        <authorList>
            <person name="Varghese N."/>
            <person name="Submissions S."/>
        </authorList>
    </citation>
    <scope>NUCLEOTIDE SEQUENCE [LARGE SCALE GENOMIC DNA]</scope>
    <source>
        <strain evidence="2">DSM 15285</strain>
    </source>
</reference>
<name>A0A1M5S5C3_9FIRM</name>
<dbReference type="STRING" id="1123350.SAMN02744040_01633"/>
<organism evidence="1 2">
    <name type="scientific">Tepidibacter thalassicus DSM 15285</name>
    <dbReference type="NCBI Taxonomy" id="1123350"/>
    <lineage>
        <taxon>Bacteria</taxon>
        <taxon>Bacillati</taxon>
        <taxon>Bacillota</taxon>
        <taxon>Clostridia</taxon>
        <taxon>Peptostreptococcales</taxon>
        <taxon>Peptostreptococcaceae</taxon>
        <taxon>Tepidibacter</taxon>
    </lineage>
</organism>
<dbReference type="Gene3D" id="3.30.420.10">
    <property type="entry name" value="Ribonuclease H-like superfamily/Ribonuclease H"/>
    <property type="match status" value="1"/>
</dbReference>
<dbReference type="PANTHER" id="PTHR35004:SF7">
    <property type="entry name" value="INTEGRASE PROTEIN"/>
    <property type="match status" value="1"/>
</dbReference>
<gene>
    <name evidence="1" type="ORF">SAMN02744040_01633</name>
</gene>
<evidence type="ECO:0000313" key="2">
    <source>
        <dbReference type="Proteomes" id="UP000242520"/>
    </source>
</evidence>